<comment type="caution">
    <text evidence="2">The sequence shown here is derived from an EMBL/GenBank/DDBJ whole genome shotgun (WGS) entry which is preliminary data.</text>
</comment>
<gene>
    <name evidence="2" type="ORF">HU200_007983</name>
</gene>
<keyword evidence="1" id="KW-0732">Signal</keyword>
<dbReference type="OrthoDB" id="694547at2759"/>
<reference evidence="2" key="1">
    <citation type="submission" date="2020-07" db="EMBL/GenBank/DDBJ databases">
        <title>Genome sequence and genetic diversity analysis of an under-domesticated orphan crop, white fonio (Digitaria exilis).</title>
        <authorList>
            <person name="Bennetzen J.L."/>
            <person name="Chen S."/>
            <person name="Ma X."/>
            <person name="Wang X."/>
            <person name="Yssel A.E.J."/>
            <person name="Chaluvadi S.R."/>
            <person name="Johnson M."/>
            <person name="Gangashetty P."/>
            <person name="Hamidou F."/>
            <person name="Sanogo M.D."/>
            <person name="Zwaenepoel A."/>
            <person name="Wallace J."/>
            <person name="Van De Peer Y."/>
            <person name="Van Deynze A."/>
        </authorList>
    </citation>
    <scope>NUCLEOTIDE SEQUENCE</scope>
    <source>
        <tissue evidence="2">Leaves</tissue>
    </source>
</reference>
<protein>
    <submittedName>
        <fullName evidence="2">Uncharacterized protein</fullName>
    </submittedName>
</protein>
<organism evidence="2 3">
    <name type="scientific">Digitaria exilis</name>
    <dbReference type="NCBI Taxonomy" id="1010633"/>
    <lineage>
        <taxon>Eukaryota</taxon>
        <taxon>Viridiplantae</taxon>
        <taxon>Streptophyta</taxon>
        <taxon>Embryophyta</taxon>
        <taxon>Tracheophyta</taxon>
        <taxon>Spermatophyta</taxon>
        <taxon>Magnoliopsida</taxon>
        <taxon>Liliopsida</taxon>
        <taxon>Poales</taxon>
        <taxon>Poaceae</taxon>
        <taxon>PACMAD clade</taxon>
        <taxon>Panicoideae</taxon>
        <taxon>Panicodae</taxon>
        <taxon>Paniceae</taxon>
        <taxon>Anthephorinae</taxon>
        <taxon>Digitaria</taxon>
    </lineage>
</organism>
<dbReference type="AlphaFoldDB" id="A0A835KQJ1"/>
<keyword evidence="3" id="KW-1185">Reference proteome</keyword>
<sequence>MAKAVLLLVLVMQVLGVLAATARPLVAMDGTDGLLEDGIGMVTQIFGAAKSGPNPPSHCCS</sequence>
<proteinExistence type="predicted"/>
<feature type="chain" id="PRO_5032381430" evidence="1">
    <location>
        <begin position="20"/>
        <end position="61"/>
    </location>
</feature>
<dbReference type="Proteomes" id="UP000636709">
    <property type="component" value="Unassembled WGS sequence"/>
</dbReference>
<dbReference type="EMBL" id="JACEFO010000524">
    <property type="protein sequence ID" value="KAF8765946.1"/>
    <property type="molecule type" value="Genomic_DNA"/>
</dbReference>
<evidence type="ECO:0000313" key="3">
    <source>
        <dbReference type="Proteomes" id="UP000636709"/>
    </source>
</evidence>
<feature type="signal peptide" evidence="1">
    <location>
        <begin position="1"/>
        <end position="19"/>
    </location>
</feature>
<evidence type="ECO:0000256" key="1">
    <source>
        <dbReference type="SAM" id="SignalP"/>
    </source>
</evidence>
<evidence type="ECO:0000313" key="2">
    <source>
        <dbReference type="EMBL" id="KAF8765946.1"/>
    </source>
</evidence>
<accession>A0A835KQJ1</accession>
<name>A0A835KQJ1_9POAL</name>